<reference evidence="3 4" key="1">
    <citation type="submission" date="2018-12" db="EMBL/GenBank/DDBJ databases">
        <authorList>
            <consortium name="Pathogen Informatics"/>
        </authorList>
    </citation>
    <scope>NUCLEOTIDE SEQUENCE [LARGE SCALE GENOMIC DNA]</scope>
    <source>
        <strain evidence="3 4">NCTC12967</strain>
    </source>
</reference>
<feature type="transmembrane region" description="Helical" evidence="1">
    <location>
        <begin position="43"/>
        <end position="64"/>
    </location>
</feature>
<protein>
    <recommendedName>
        <fullName evidence="5">Major facilitator superfamily (MFS) profile domain-containing protein</fullName>
    </recommendedName>
</protein>
<dbReference type="RefSeq" id="WP_041696394.1">
    <property type="nucleotide sequence ID" value="NZ_CAJZDL010000144.1"/>
</dbReference>
<keyword evidence="1" id="KW-0812">Transmembrane</keyword>
<gene>
    <name evidence="2" type="ORF">J5A53_08780</name>
    <name evidence="3" type="ORF">NCTC12967_01355</name>
</gene>
<sequence>MAERRVTGATRRARQMMIGGLLTGHAAGIAACGLALATGSRAALIGAALGFAAVVIFCSVGQAVEVVACELEPVQGLGLVLVSYAVRVVGVGAGIWFVTSHPQLGPATDRNWLAAAVIATVLAWTTGVVVVASRQRVPIYDIHDQG</sequence>
<dbReference type="PROSITE" id="PS51257">
    <property type="entry name" value="PROKAR_LIPOPROTEIN"/>
    <property type="match status" value="1"/>
</dbReference>
<dbReference type="EMBL" id="CP072385">
    <property type="protein sequence ID" value="QUC09927.1"/>
    <property type="molecule type" value="Genomic_DNA"/>
</dbReference>
<evidence type="ECO:0000256" key="1">
    <source>
        <dbReference type="SAM" id="Phobius"/>
    </source>
</evidence>
<keyword evidence="1" id="KW-1133">Transmembrane helix</keyword>
<evidence type="ECO:0008006" key="5">
    <source>
        <dbReference type="Google" id="ProtNLM"/>
    </source>
</evidence>
<dbReference type="Proteomes" id="UP000677180">
    <property type="component" value="Chromosome"/>
</dbReference>
<reference evidence="2" key="2">
    <citation type="submission" date="2021-03" db="EMBL/GenBank/DDBJ databases">
        <title>Human Oral Microbial Genomes.</title>
        <authorList>
            <person name="Johnston C.D."/>
            <person name="Chen T."/>
            <person name="Dewhirst F.E."/>
        </authorList>
    </citation>
    <scope>NUCLEOTIDE SEQUENCE</scope>
    <source>
        <strain evidence="2">F0714</strain>
    </source>
</reference>
<dbReference type="AlphaFoldDB" id="A0A3N4CYG9"/>
<organism evidence="3 4">
    <name type="scientific">Arachnia propionica</name>
    <dbReference type="NCBI Taxonomy" id="1750"/>
    <lineage>
        <taxon>Bacteria</taxon>
        <taxon>Bacillati</taxon>
        <taxon>Actinomycetota</taxon>
        <taxon>Actinomycetes</taxon>
        <taxon>Propionibacteriales</taxon>
        <taxon>Propionibacteriaceae</taxon>
        <taxon>Arachnia</taxon>
    </lineage>
</organism>
<name>A0A3N4CYG9_9ACTN</name>
<keyword evidence="1" id="KW-0472">Membrane</keyword>
<proteinExistence type="predicted"/>
<feature type="transmembrane region" description="Helical" evidence="1">
    <location>
        <begin position="16"/>
        <end position="37"/>
    </location>
</feature>
<evidence type="ECO:0000313" key="3">
    <source>
        <dbReference type="EMBL" id="VEH70070.1"/>
    </source>
</evidence>
<evidence type="ECO:0000313" key="4">
    <source>
        <dbReference type="Proteomes" id="UP000273044"/>
    </source>
</evidence>
<accession>A0A3N4CYG9</accession>
<feature type="transmembrane region" description="Helical" evidence="1">
    <location>
        <begin position="76"/>
        <end position="99"/>
    </location>
</feature>
<keyword evidence="4" id="KW-1185">Reference proteome</keyword>
<dbReference type="Proteomes" id="UP000273044">
    <property type="component" value="Chromosome"/>
</dbReference>
<dbReference type="GeneID" id="64406829"/>
<dbReference type="EMBL" id="LR134406">
    <property type="protein sequence ID" value="VEH70070.1"/>
    <property type="molecule type" value="Genomic_DNA"/>
</dbReference>
<evidence type="ECO:0000313" key="2">
    <source>
        <dbReference type="EMBL" id="QUC09927.1"/>
    </source>
</evidence>
<feature type="transmembrane region" description="Helical" evidence="1">
    <location>
        <begin position="111"/>
        <end position="132"/>
    </location>
</feature>
<dbReference type="OrthoDB" id="3731475at2"/>